<reference evidence="2" key="1">
    <citation type="submission" date="2022-08" db="EMBL/GenBank/DDBJ databases">
        <title>Draft genome sequence of Microbacterium arabinogalactanolyticum JCM 9171.</title>
        <authorList>
            <person name="Fujita K."/>
            <person name="Ishiwata A."/>
            <person name="Fushinobu S."/>
        </authorList>
    </citation>
    <scope>NUCLEOTIDE SEQUENCE</scope>
    <source>
        <strain evidence="2">JCM 9171</strain>
    </source>
</reference>
<dbReference type="EMBL" id="BRZC01000002">
    <property type="protein sequence ID" value="GLC83871.1"/>
    <property type="molecule type" value="Genomic_DNA"/>
</dbReference>
<organism evidence="2 3">
    <name type="scientific">Microbacterium arabinogalactanolyticum</name>
    <dbReference type="NCBI Taxonomy" id="69365"/>
    <lineage>
        <taxon>Bacteria</taxon>
        <taxon>Bacillati</taxon>
        <taxon>Actinomycetota</taxon>
        <taxon>Actinomycetes</taxon>
        <taxon>Micrococcales</taxon>
        <taxon>Microbacteriaceae</taxon>
        <taxon>Microbacterium</taxon>
    </lineage>
</organism>
<evidence type="ECO:0000313" key="3">
    <source>
        <dbReference type="Proteomes" id="UP001165068"/>
    </source>
</evidence>
<name>A0ABQ5NDK5_9MICO</name>
<evidence type="ECO:0000256" key="1">
    <source>
        <dbReference type="SAM" id="MobiDB-lite"/>
    </source>
</evidence>
<sequence length="93" mass="9761">MTALSAAITAPAIPTGTITAATANWMASVFIVLPAWYAYPTQEETSYRPFHYAGITILPTTKRPVRPGDPCRTGLNASGPACTPGSVQELALP</sequence>
<evidence type="ECO:0000313" key="2">
    <source>
        <dbReference type="EMBL" id="GLC83871.1"/>
    </source>
</evidence>
<proteinExistence type="predicted"/>
<comment type="caution">
    <text evidence="2">The sequence shown here is derived from an EMBL/GenBank/DDBJ whole genome shotgun (WGS) entry which is preliminary data.</text>
</comment>
<gene>
    <name evidence="2" type="ORF">MIAR_04590</name>
</gene>
<accession>A0ABQ5NDK5</accession>
<keyword evidence="3" id="KW-1185">Reference proteome</keyword>
<feature type="region of interest" description="Disordered" evidence="1">
    <location>
        <begin position="65"/>
        <end position="93"/>
    </location>
</feature>
<protein>
    <submittedName>
        <fullName evidence="2">Uncharacterized protein</fullName>
    </submittedName>
</protein>
<dbReference type="Proteomes" id="UP001165068">
    <property type="component" value="Unassembled WGS sequence"/>
</dbReference>